<sequence length="48" mass="5450">MLPGISTVVVKLMFHFSFHLSISTGSFFRPSAVWLYFVGEEILSNTQK</sequence>
<proteinExistence type="predicted"/>
<protein>
    <submittedName>
        <fullName evidence="1">Uncharacterized protein</fullName>
    </submittedName>
</protein>
<evidence type="ECO:0000313" key="1">
    <source>
        <dbReference type="EMBL" id="JAH23443.1"/>
    </source>
</evidence>
<reference evidence="1" key="1">
    <citation type="submission" date="2014-11" db="EMBL/GenBank/DDBJ databases">
        <authorList>
            <person name="Amaro Gonzalez C."/>
        </authorList>
    </citation>
    <scope>NUCLEOTIDE SEQUENCE</scope>
</reference>
<reference evidence="1" key="2">
    <citation type="journal article" date="2015" name="Fish Shellfish Immunol.">
        <title>Early steps in the European eel (Anguilla anguilla)-Vibrio vulnificus interaction in the gills: Role of the RtxA13 toxin.</title>
        <authorList>
            <person name="Callol A."/>
            <person name="Pajuelo D."/>
            <person name="Ebbesson L."/>
            <person name="Teles M."/>
            <person name="MacKenzie S."/>
            <person name="Amaro C."/>
        </authorList>
    </citation>
    <scope>NUCLEOTIDE SEQUENCE</scope>
</reference>
<organism evidence="1">
    <name type="scientific">Anguilla anguilla</name>
    <name type="common">European freshwater eel</name>
    <name type="synonym">Muraena anguilla</name>
    <dbReference type="NCBI Taxonomy" id="7936"/>
    <lineage>
        <taxon>Eukaryota</taxon>
        <taxon>Metazoa</taxon>
        <taxon>Chordata</taxon>
        <taxon>Craniata</taxon>
        <taxon>Vertebrata</taxon>
        <taxon>Euteleostomi</taxon>
        <taxon>Actinopterygii</taxon>
        <taxon>Neopterygii</taxon>
        <taxon>Teleostei</taxon>
        <taxon>Anguilliformes</taxon>
        <taxon>Anguillidae</taxon>
        <taxon>Anguilla</taxon>
    </lineage>
</organism>
<accession>A0A0E9R524</accession>
<name>A0A0E9R524_ANGAN</name>
<dbReference type="AlphaFoldDB" id="A0A0E9R524"/>
<dbReference type="EMBL" id="GBXM01085134">
    <property type="protein sequence ID" value="JAH23443.1"/>
    <property type="molecule type" value="Transcribed_RNA"/>
</dbReference>